<dbReference type="SUPFAM" id="SSF49265">
    <property type="entry name" value="Fibronectin type III"/>
    <property type="match status" value="2"/>
</dbReference>
<keyword evidence="1" id="KW-0677">Repeat</keyword>
<dbReference type="Proteomes" id="UP000461585">
    <property type="component" value="Unassembled WGS sequence"/>
</dbReference>
<keyword evidence="3" id="KW-0732">Signal</keyword>
<accession>A0A7X5HWA7</accession>
<dbReference type="Gene3D" id="3.30.457.10">
    <property type="entry name" value="Copper amine oxidase-like, N-terminal domain"/>
    <property type="match status" value="1"/>
</dbReference>
<gene>
    <name evidence="5" type="ORF">GXN74_08610</name>
</gene>
<reference evidence="5 6" key="1">
    <citation type="submission" date="2020-01" db="EMBL/GenBank/DDBJ databases">
        <title>Anaeroalcalibacter tamaniensis gen. nov., sp. nov., moderately halophilic strictly anaerobic fermenter bacterium from mud volcano of Taman peninsula.</title>
        <authorList>
            <person name="Frolova A."/>
            <person name="Merkel A.Y."/>
            <person name="Slobodkin A.I."/>
        </authorList>
    </citation>
    <scope>NUCLEOTIDE SEQUENCE [LARGE SCALE GENOMIC DNA]</scope>
    <source>
        <strain evidence="5 6">F-3ap</strain>
    </source>
</reference>
<feature type="domain" description="Fibronectin type-III" evidence="4">
    <location>
        <begin position="238"/>
        <end position="322"/>
    </location>
</feature>
<dbReference type="PANTHER" id="PTHR13817">
    <property type="entry name" value="TITIN"/>
    <property type="match status" value="1"/>
</dbReference>
<name>A0A7X5HWA7_9FIRM</name>
<dbReference type="InterPro" id="IPR003961">
    <property type="entry name" value="FN3_dom"/>
</dbReference>
<evidence type="ECO:0000259" key="4">
    <source>
        <dbReference type="PROSITE" id="PS50853"/>
    </source>
</evidence>
<sequence>MKKHRRRIVLLVTCLVFSLLFTSVPAEAADEVYLTKPNGGEVWLKGNTYEIRWDGYYNQTFAVFLSTDSGKNYDISQPVASGILGSCKWTIPFDMPNTTTARIMIKTTYFTSKTESIAVYDTSDEDFAIYTPAPTVPTQFLVTAGSPTMIGLSWQDNSNNEEGFVIERRKKDDPSYVVTIKTPPNATYYADEGLSPYTTYDYRMKAFNESGDSPWTPVGSATTWMVFLQAEFLLPPAAPSGLVAEALSESEIRLTWRDNATDEQGFHIERNGIRIATVPADTQSYTDAGLALDTTYGYRVRAYNGLGDSGYSNQASAATDPEPPPAEPVPALETPPGTATVIQLYIDSVEYYVNGQLRTMDTPPVIREGRTLLPIRHVAEPLGAAVGWEGVQRKATVTLGQRFVELWIGQNQARVNGTDQPIDEMNPSVVPLIMPPGRTMLPLRFIAETLGCQVEWDAVLRMVTIIHPAP</sequence>
<evidence type="ECO:0000256" key="1">
    <source>
        <dbReference type="ARBA" id="ARBA00022737"/>
    </source>
</evidence>
<dbReference type="PROSITE" id="PS50853">
    <property type="entry name" value="FN3"/>
    <property type="match status" value="2"/>
</dbReference>
<proteinExistence type="predicted"/>
<feature type="region of interest" description="Disordered" evidence="2">
    <location>
        <begin position="311"/>
        <end position="334"/>
    </location>
</feature>
<evidence type="ECO:0000256" key="3">
    <source>
        <dbReference type="SAM" id="SignalP"/>
    </source>
</evidence>
<dbReference type="CDD" id="cd00063">
    <property type="entry name" value="FN3"/>
    <property type="match status" value="2"/>
</dbReference>
<dbReference type="SUPFAM" id="SSF55383">
    <property type="entry name" value="Copper amine oxidase, domain N"/>
    <property type="match status" value="1"/>
</dbReference>
<dbReference type="InterPro" id="IPR013783">
    <property type="entry name" value="Ig-like_fold"/>
</dbReference>
<dbReference type="InterPro" id="IPR036116">
    <property type="entry name" value="FN3_sf"/>
</dbReference>
<dbReference type="InterPro" id="IPR012854">
    <property type="entry name" value="Cu_amine_oxidase-like_N"/>
</dbReference>
<feature type="chain" id="PRO_5030972467" description="Fibronectin type-III domain-containing protein" evidence="3">
    <location>
        <begin position="29"/>
        <end position="470"/>
    </location>
</feature>
<feature type="domain" description="Fibronectin type-III" evidence="4">
    <location>
        <begin position="136"/>
        <end position="226"/>
    </location>
</feature>
<dbReference type="Pfam" id="PF00041">
    <property type="entry name" value="fn3"/>
    <property type="match status" value="2"/>
</dbReference>
<dbReference type="SMART" id="SM00060">
    <property type="entry name" value="FN3"/>
    <property type="match status" value="2"/>
</dbReference>
<dbReference type="InterPro" id="IPR050964">
    <property type="entry name" value="Striated_Muscle_Regulatory"/>
</dbReference>
<evidence type="ECO:0000313" key="6">
    <source>
        <dbReference type="Proteomes" id="UP000461585"/>
    </source>
</evidence>
<dbReference type="EMBL" id="JAAEEH010000021">
    <property type="protein sequence ID" value="NDL67798.1"/>
    <property type="molecule type" value="Genomic_DNA"/>
</dbReference>
<protein>
    <recommendedName>
        <fullName evidence="4">Fibronectin type-III domain-containing protein</fullName>
    </recommendedName>
</protein>
<dbReference type="Pfam" id="PF07833">
    <property type="entry name" value="Cu_amine_oxidN1"/>
    <property type="match status" value="1"/>
</dbReference>
<keyword evidence="6" id="KW-1185">Reference proteome</keyword>
<dbReference type="PANTHER" id="PTHR13817:SF173">
    <property type="entry name" value="FRAZZLED"/>
    <property type="match status" value="1"/>
</dbReference>
<dbReference type="InterPro" id="IPR036582">
    <property type="entry name" value="Mao_N_sf"/>
</dbReference>
<evidence type="ECO:0000313" key="5">
    <source>
        <dbReference type="EMBL" id="NDL67798.1"/>
    </source>
</evidence>
<feature type="signal peptide" evidence="3">
    <location>
        <begin position="1"/>
        <end position="28"/>
    </location>
</feature>
<evidence type="ECO:0000256" key="2">
    <source>
        <dbReference type="SAM" id="MobiDB-lite"/>
    </source>
</evidence>
<dbReference type="AlphaFoldDB" id="A0A7X5HWA7"/>
<dbReference type="Gene3D" id="2.60.40.10">
    <property type="entry name" value="Immunoglobulins"/>
    <property type="match status" value="2"/>
</dbReference>
<organism evidence="5 6">
    <name type="scientific">Anaerotalea alkaliphila</name>
    <dbReference type="NCBI Taxonomy" id="2662126"/>
    <lineage>
        <taxon>Bacteria</taxon>
        <taxon>Bacillati</taxon>
        <taxon>Bacillota</taxon>
        <taxon>Clostridia</taxon>
        <taxon>Eubacteriales</taxon>
        <taxon>Anaerotalea</taxon>
    </lineage>
</organism>
<comment type="caution">
    <text evidence="5">The sequence shown here is derived from an EMBL/GenBank/DDBJ whole genome shotgun (WGS) entry which is preliminary data.</text>
</comment>